<dbReference type="EMBL" id="JBHTEC010000001">
    <property type="protein sequence ID" value="MFD0284202.1"/>
    <property type="molecule type" value="Genomic_DNA"/>
</dbReference>
<evidence type="ECO:0000313" key="3">
    <source>
        <dbReference type="Proteomes" id="UP001596957"/>
    </source>
</evidence>
<proteinExistence type="predicted"/>
<sequence>MKEVGLLRLPPRWSVPLGIEAVLAAATAYGLYALSGHVYCDQATQDSRVWMAGGVLLSLPLTWFLAGRSSRGARPVTWLLIVVRLLLAAFVFLLLQPYSADWYMEC</sequence>
<dbReference type="RefSeq" id="WP_381259319.1">
    <property type="nucleotide sequence ID" value="NZ_JBHTBI010000033.1"/>
</dbReference>
<gene>
    <name evidence="2" type="ORF">ACFQZP_21470</name>
</gene>
<protein>
    <recommendedName>
        <fullName evidence="4">Integral membrane protein</fullName>
    </recommendedName>
</protein>
<evidence type="ECO:0000313" key="2">
    <source>
        <dbReference type="EMBL" id="MFD0284202.1"/>
    </source>
</evidence>
<feature type="transmembrane region" description="Helical" evidence="1">
    <location>
        <begin position="47"/>
        <end position="66"/>
    </location>
</feature>
<keyword evidence="3" id="KW-1185">Reference proteome</keyword>
<evidence type="ECO:0000256" key="1">
    <source>
        <dbReference type="SAM" id="Phobius"/>
    </source>
</evidence>
<keyword evidence="1" id="KW-0472">Membrane</keyword>
<feature type="transmembrane region" description="Helical" evidence="1">
    <location>
        <begin position="12"/>
        <end position="35"/>
    </location>
</feature>
<keyword evidence="1" id="KW-0812">Transmembrane</keyword>
<feature type="transmembrane region" description="Helical" evidence="1">
    <location>
        <begin position="78"/>
        <end position="95"/>
    </location>
</feature>
<evidence type="ECO:0008006" key="4">
    <source>
        <dbReference type="Google" id="ProtNLM"/>
    </source>
</evidence>
<accession>A0ABW2VKJ8</accession>
<reference evidence="3" key="1">
    <citation type="journal article" date="2019" name="Int. J. Syst. Evol. Microbiol.">
        <title>The Global Catalogue of Microorganisms (GCM) 10K type strain sequencing project: providing services to taxonomists for standard genome sequencing and annotation.</title>
        <authorList>
            <consortium name="The Broad Institute Genomics Platform"/>
            <consortium name="The Broad Institute Genome Sequencing Center for Infectious Disease"/>
            <person name="Wu L."/>
            <person name="Ma J."/>
        </authorList>
    </citation>
    <scope>NUCLEOTIDE SEQUENCE [LARGE SCALE GENOMIC DNA]</scope>
    <source>
        <strain evidence="3">CGMCC 4.7198</strain>
    </source>
</reference>
<name>A0ABW2VKJ8_9ACTN</name>
<comment type="caution">
    <text evidence="2">The sequence shown here is derived from an EMBL/GenBank/DDBJ whole genome shotgun (WGS) entry which is preliminary data.</text>
</comment>
<keyword evidence="1" id="KW-1133">Transmembrane helix</keyword>
<organism evidence="2 3">
    <name type="scientific">Streptomyces lutosisoli</name>
    <dbReference type="NCBI Taxonomy" id="2665721"/>
    <lineage>
        <taxon>Bacteria</taxon>
        <taxon>Bacillati</taxon>
        <taxon>Actinomycetota</taxon>
        <taxon>Actinomycetes</taxon>
        <taxon>Kitasatosporales</taxon>
        <taxon>Streptomycetaceae</taxon>
        <taxon>Streptomyces</taxon>
    </lineage>
</organism>
<dbReference type="Proteomes" id="UP001596957">
    <property type="component" value="Unassembled WGS sequence"/>
</dbReference>